<dbReference type="OrthoDB" id="7279978at2"/>
<evidence type="ECO:0000313" key="3">
    <source>
        <dbReference type="Proteomes" id="UP000284605"/>
    </source>
</evidence>
<keyword evidence="3" id="KW-1185">Reference proteome</keyword>
<keyword evidence="1" id="KW-1133">Transmembrane helix</keyword>
<name>A0A418WAV4_9PROT</name>
<sequence length="144" mass="15201">MSPQQIYQFTDDLDRFGPDLSLWPADRLGDASRLLATSATARALLDDAVRIAGRLARPAPEVSALKARILAAARAGGQAMRDNVVPFRARPIVTRAGMALAASLVFGLFVGWTGMISDPLSNSGGDDLDGSTIQALIVGDNYDS</sequence>
<evidence type="ECO:0000256" key="1">
    <source>
        <dbReference type="SAM" id="Phobius"/>
    </source>
</evidence>
<dbReference type="AlphaFoldDB" id="A0A418WAV4"/>
<keyword evidence="1" id="KW-0472">Membrane</keyword>
<dbReference type="Proteomes" id="UP000284605">
    <property type="component" value="Unassembled WGS sequence"/>
</dbReference>
<dbReference type="RefSeq" id="WP_119777784.1">
    <property type="nucleotide sequence ID" value="NZ_QYUK01000011.1"/>
</dbReference>
<comment type="caution">
    <text evidence="2">The sequence shown here is derived from an EMBL/GenBank/DDBJ whole genome shotgun (WGS) entry which is preliminary data.</text>
</comment>
<protein>
    <submittedName>
        <fullName evidence="2">Uncharacterized protein</fullName>
    </submittedName>
</protein>
<accession>A0A418WAV4</accession>
<organism evidence="2 3">
    <name type="scientific">Oleomonas cavernae</name>
    <dbReference type="NCBI Taxonomy" id="2320859"/>
    <lineage>
        <taxon>Bacteria</taxon>
        <taxon>Pseudomonadati</taxon>
        <taxon>Pseudomonadota</taxon>
        <taxon>Alphaproteobacteria</taxon>
        <taxon>Acetobacterales</taxon>
        <taxon>Acetobacteraceae</taxon>
        <taxon>Oleomonas</taxon>
    </lineage>
</organism>
<feature type="transmembrane region" description="Helical" evidence="1">
    <location>
        <begin position="96"/>
        <end position="116"/>
    </location>
</feature>
<reference evidence="2 3" key="1">
    <citation type="submission" date="2018-09" db="EMBL/GenBank/DDBJ databases">
        <authorList>
            <person name="Zhu H."/>
        </authorList>
    </citation>
    <scope>NUCLEOTIDE SEQUENCE [LARGE SCALE GENOMIC DNA]</scope>
    <source>
        <strain evidence="2 3">K1W22B-8</strain>
    </source>
</reference>
<gene>
    <name evidence="2" type="ORF">D3874_08965</name>
</gene>
<evidence type="ECO:0000313" key="2">
    <source>
        <dbReference type="EMBL" id="RJF87140.1"/>
    </source>
</evidence>
<dbReference type="EMBL" id="QYUK01000011">
    <property type="protein sequence ID" value="RJF87140.1"/>
    <property type="molecule type" value="Genomic_DNA"/>
</dbReference>
<proteinExistence type="predicted"/>
<keyword evidence="1" id="KW-0812">Transmembrane</keyword>